<dbReference type="GO" id="GO:0016020">
    <property type="term" value="C:membrane"/>
    <property type="evidence" value="ECO:0007669"/>
    <property type="project" value="TreeGrafter"/>
</dbReference>
<comment type="similarity">
    <text evidence="1 3">Belongs to the short-chain dehydrogenases/reductases (SDR) family.</text>
</comment>
<dbReference type="PRINTS" id="PR00081">
    <property type="entry name" value="GDHRDH"/>
</dbReference>
<evidence type="ECO:0000313" key="6">
    <source>
        <dbReference type="Proteomes" id="UP000249794"/>
    </source>
</evidence>
<evidence type="ECO:0000256" key="3">
    <source>
        <dbReference type="RuleBase" id="RU000363"/>
    </source>
</evidence>
<dbReference type="Pfam" id="PF00106">
    <property type="entry name" value="adh_short"/>
    <property type="match status" value="1"/>
</dbReference>
<dbReference type="GO" id="GO:0016491">
    <property type="term" value="F:oxidoreductase activity"/>
    <property type="evidence" value="ECO:0007669"/>
    <property type="project" value="UniProtKB-KW"/>
</dbReference>
<dbReference type="EMBL" id="QBMP01000033">
    <property type="protein sequence ID" value="PZO58552.1"/>
    <property type="molecule type" value="Genomic_DNA"/>
</dbReference>
<dbReference type="InterPro" id="IPR002347">
    <property type="entry name" value="SDR_fam"/>
</dbReference>
<dbReference type="PRINTS" id="PR00080">
    <property type="entry name" value="SDRFAMILY"/>
</dbReference>
<feature type="domain" description="Ketoreductase" evidence="4">
    <location>
        <begin position="6"/>
        <end position="190"/>
    </location>
</feature>
<dbReference type="PANTHER" id="PTHR44196">
    <property type="entry name" value="DEHYDROGENASE/REDUCTASE SDR FAMILY MEMBER 7B"/>
    <property type="match status" value="1"/>
</dbReference>
<evidence type="ECO:0000256" key="1">
    <source>
        <dbReference type="ARBA" id="ARBA00006484"/>
    </source>
</evidence>
<reference evidence="6" key="1">
    <citation type="submission" date="2018-04" db="EMBL/GenBank/DDBJ databases">
        <authorList>
            <person name="Cornet L."/>
        </authorList>
    </citation>
    <scope>NUCLEOTIDE SEQUENCE [LARGE SCALE GENOMIC DNA]</scope>
</reference>
<dbReference type="Gene3D" id="3.40.50.720">
    <property type="entry name" value="NAD(P)-binding Rossmann-like Domain"/>
    <property type="match status" value="1"/>
</dbReference>
<dbReference type="InterPro" id="IPR020904">
    <property type="entry name" value="Sc_DH/Rdtase_CS"/>
</dbReference>
<dbReference type="Proteomes" id="UP000249794">
    <property type="component" value="Unassembled WGS sequence"/>
</dbReference>
<proteinExistence type="inferred from homology"/>
<evidence type="ECO:0000256" key="2">
    <source>
        <dbReference type="ARBA" id="ARBA00023002"/>
    </source>
</evidence>
<dbReference type="CDD" id="cd05233">
    <property type="entry name" value="SDR_c"/>
    <property type="match status" value="1"/>
</dbReference>
<keyword evidence="2" id="KW-0560">Oxidoreductase</keyword>
<dbReference type="PIRSF" id="PIRSF000126">
    <property type="entry name" value="11-beta-HSD1"/>
    <property type="match status" value="1"/>
</dbReference>
<reference evidence="5 6" key="2">
    <citation type="submission" date="2018-06" db="EMBL/GenBank/DDBJ databases">
        <title>Metagenomic assembly of (sub)arctic Cyanobacteria and their associated microbiome from non-axenic cultures.</title>
        <authorList>
            <person name="Baurain D."/>
        </authorList>
    </citation>
    <scope>NUCLEOTIDE SEQUENCE [LARGE SCALE GENOMIC DNA]</scope>
    <source>
        <strain evidence="5">ULC027bin1</strain>
    </source>
</reference>
<gene>
    <name evidence="5" type="ORF">DCF15_05135</name>
</gene>
<dbReference type="PROSITE" id="PS00061">
    <property type="entry name" value="ADH_SHORT"/>
    <property type="match status" value="1"/>
</dbReference>
<dbReference type="AlphaFoldDB" id="A0A2W4XRH0"/>
<dbReference type="SMART" id="SM00822">
    <property type="entry name" value="PKS_KR"/>
    <property type="match status" value="1"/>
</dbReference>
<evidence type="ECO:0000313" key="5">
    <source>
        <dbReference type="EMBL" id="PZO58552.1"/>
    </source>
</evidence>
<accession>A0A2W4XRH0</accession>
<organism evidence="5 6">
    <name type="scientific">Phormidesmis priestleyi</name>
    <dbReference type="NCBI Taxonomy" id="268141"/>
    <lineage>
        <taxon>Bacteria</taxon>
        <taxon>Bacillati</taxon>
        <taxon>Cyanobacteriota</taxon>
        <taxon>Cyanophyceae</taxon>
        <taxon>Leptolyngbyales</taxon>
        <taxon>Leptolyngbyaceae</taxon>
        <taxon>Phormidesmis</taxon>
    </lineage>
</organism>
<dbReference type="InterPro" id="IPR057326">
    <property type="entry name" value="KR_dom"/>
</dbReference>
<dbReference type="PANTHER" id="PTHR44196:SF1">
    <property type="entry name" value="DEHYDROGENASE_REDUCTASE SDR FAMILY MEMBER 7B"/>
    <property type="match status" value="1"/>
</dbReference>
<protein>
    <submittedName>
        <fullName evidence="5">3-ketoacyl-ACP reductase</fullName>
    </submittedName>
</protein>
<dbReference type="SUPFAM" id="SSF51735">
    <property type="entry name" value="NAD(P)-binding Rossmann-fold domains"/>
    <property type="match status" value="1"/>
</dbReference>
<comment type="caution">
    <text evidence="5">The sequence shown here is derived from an EMBL/GenBank/DDBJ whole genome shotgun (WGS) entry which is preliminary data.</text>
</comment>
<dbReference type="InterPro" id="IPR036291">
    <property type="entry name" value="NAD(P)-bd_dom_sf"/>
</dbReference>
<evidence type="ECO:0000259" key="4">
    <source>
        <dbReference type="SMART" id="SM00822"/>
    </source>
</evidence>
<sequence>MNIQGKVALITGASRGIGRAIAYELARQGIARLILVARNLPLLEEVAADIRQMGVEAIPLAMDLTVRSHISATIAQAWRDYGDIDLLINCAGIAHQATFLKSRAFNVQQELSTNLMGMYTVTSLIARRMTAKRSGTIVNVSSLMGKVAAPTMATYCATKFAIVGFTRALRMELAPHNVKVMTLLPTLTDTDMAKDLQKFRGVIPMSAQDVARACLRGLSRDTPEVLVGWQSHLAVWCDRLSPWLLETVLKLSAPKPMRLRKA</sequence>
<name>A0A2W4XRH0_9CYAN</name>